<reference evidence="1" key="1">
    <citation type="submission" date="2020-09" db="EMBL/GenBank/DDBJ databases">
        <authorList>
            <person name="Kikuchi T."/>
        </authorList>
    </citation>
    <scope>NUCLEOTIDE SEQUENCE</scope>
    <source>
        <strain evidence="1">Ka4C1</strain>
    </source>
</reference>
<evidence type="ECO:0000313" key="2">
    <source>
        <dbReference type="Proteomes" id="UP000659654"/>
    </source>
</evidence>
<keyword evidence="2" id="KW-1185">Reference proteome</keyword>
<dbReference type="OrthoDB" id="7249367at2759"/>
<name>A0A7I8WST6_BURXY</name>
<dbReference type="EMBL" id="CAJFDI010000004">
    <property type="protein sequence ID" value="CAD5226108.1"/>
    <property type="molecule type" value="Genomic_DNA"/>
</dbReference>
<accession>A0A7I8WST6</accession>
<gene>
    <name evidence="1" type="ORF">BXYJ_LOCUS8880</name>
</gene>
<evidence type="ECO:0000313" key="1">
    <source>
        <dbReference type="EMBL" id="CAD5226108.1"/>
    </source>
</evidence>
<proteinExistence type="predicted"/>
<dbReference type="Proteomes" id="UP000582659">
    <property type="component" value="Unassembled WGS sequence"/>
</dbReference>
<dbReference type="EMBL" id="CAJFCV020000004">
    <property type="protein sequence ID" value="CAG9115421.1"/>
    <property type="molecule type" value="Genomic_DNA"/>
</dbReference>
<protein>
    <submittedName>
        <fullName evidence="1">(pine wood nematode) hypothetical protein</fullName>
    </submittedName>
</protein>
<dbReference type="AlphaFoldDB" id="A0A7I8WST6"/>
<organism evidence="1 2">
    <name type="scientific">Bursaphelenchus xylophilus</name>
    <name type="common">Pinewood nematode worm</name>
    <name type="synonym">Aphelenchoides xylophilus</name>
    <dbReference type="NCBI Taxonomy" id="6326"/>
    <lineage>
        <taxon>Eukaryota</taxon>
        <taxon>Metazoa</taxon>
        <taxon>Ecdysozoa</taxon>
        <taxon>Nematoda</taxon>
        <taxon>Chromadorea</taxon>
        <taxon>Rhabditida</taxon>
        <taxon>Tylenchina</taxon>
        <taxon>Tylenchomorpha</taxon>
        <taxon>Aphelenchoidea</taxon>
        <taxon>Aphelenchoididae</taxon>
        <taxon>Bursaphelenchus</taxon>
    </lineage>
</organism>
<dbReference type="Proteomes" id="UP000659654">
    <property type="component" value="Unassembled WGS sequence"/>
</dbReference>
<sequence>MARFHLFEGPLLLLKPFELQRRFFNFITEWRLQRIDTTYSREGLKEGIRMGIHRLARDLREENTHELLKYTGVDLQTKLKMRLPEIPREELKQKLNFELENVRRVDIHSMVISLEGKVLDESSRFSAFVTAIGFIDPKGTGPISQFEVGRRINDLLVCNITFSRMISPMGRWRISDVNYFDPAVVSEKAPVLV</sequence>
<comment type="caution">
    <text evidence="1">The sequence shown here is derived from an EMBL/GenBank/DDBJ whole genome shotgun (WGS) entry which is preliminary data.</text>
</comment>